<dbReference type="Pfam" id="PF00534">
    <property type="entry name" value="Glycos_transf_1"/>
    <property type="match status" value="1"/>
</dbReference>
<keyword evidence="7" id="KW-1185">Reference proteome</keyword>
<evidence type="ECO:0000259" key="5">
    <source>
        <dbReference type="Pfam" id="PF13439"/>
    </source>
</evidence>
<dbReference type="PANTHER" id="PTHR12526:SF640">
    <property type="entry name" value="COLANIC ACID BIOSYNTHESIS GLYCOSYLTRANSFERASE WCAL-RELATED"/>
    <property type="match status" value="1"/>
</dbReference>
<organism evidence="6 7">
    <name type="scientific">Chroococcidiopsis cubana SAG 39.79</name>
    <dbReference type="NCBI Taxonomy" id="388085"/>
    <lineage>
        <taxon>Bacteria</taxon>
        <taxon>Bacillati</taxon>
        <taxon>Cyanobacteriota</taxon>
        <taxon>Cyanophyceae</taxon>
        <taxon>Chroococcidiopsidales</taxon>
        <taxon>Chroococcidiopsidaceae</taxon>
        <taxon>Chroococcidiopsis</taxon>
    </lineage>
</organism>
<proteinExistence type="inferred from homology"/>
<name>A0AB37UHK9_9CYAN</name>
<dbReference type="Gene3D" id="3.40.50.2000">
    <property type="entry name" value="Glycogen Phosphorylase B"/>
    <property type="match status" value="2"/>
</dbReference>
<comment type="caution">
    <text evidence="6">The sequence shown here is derived from an EMBL/GenBank/DDBJ whole genome shotgun (WGS) entry which is preliminary data.</text>
</comment>
<keyword evidence="2" id="KW-0328">Glycosyltransferase</keyword>
<dbReference type="PANTHER" id="PTHR12526">
    <property type="entry name" value="GLYCOSYLTRANSFERASE"/>
    <property type="match status" value="1"/>
</dbReference>
<evidence type="ECO:0000259" key="4">
    <source>
        <dbReference type="Pfam" id="PF00534"/>
    </source>
</evidence>
<accession>A0AB37UHK9</accession>
<feature type="domain" description="Glycosyl transferase family 1" evidence="4">
    <location>
        <begin position="218"/>
        <end position="386"/>
    </location>
</feature>
<reference evidence="6 7" key="1">
    <citation type="journal article" date="2019" name="Genome Biol. Evol.">
        <title>Day and night: Metabolic profiles and evolutionary relationships of six axenic non-marine cyanobacteria.</title>
        <authorList>
            <person name="Will S.E."/>
            <person name="Henke P."/>
            <person name="Boedeker C."/>
            <person name="Huang S."/>
            <person name="Brinkmann H."/>
            <person name="Rohde M."/>
            <person name="Jarek M."/>
            <person name="Friedl T."/>
            <person name="Seufert S."/>
            <person name="Schumacher M."/>
            <person name="Overmann J."/>
            <person name="Neumann-Schaal M."/>
            <person name="Petersen J."/>
        </authorList>
    </citation>
    <scope>NUCLEOTIDE SEQUENCE [LARGE SCALE GENOMIC DNA]</scope>
    <source>
        <strain evidence="6 7">SAG 39.79</strain>
    </source>
</reference>
<dbReference type="EMBL" id="RSCK01000035">
    <property type="protein sequence ID" value="RUT10864.1"/>
    <property type="molecule type" value="Genomic_DNA"/>
</dbReference>
<comment type="similarity">
    <text evidence="1">Belongs to the glycosyltransferase group 1 family. Glycosyltransferase 4 subfamily.</text>
</comment>
<evidence type="ECO:0000256" key="3">
    <source>
        <dbReference type="ARBA" id="ARBA00022679"/>
    </source>
</evidence>
<protein>
    <submittedName>
        <fullName evidence="6">Colanic acid biosynthesis glycosyltransferase WcaL</fullName>
    </submittedName>
</protein>
<dbReference type="AlphaFoldDB" id="A0AB37UHK9"/>
<evidence type="ECO:0000313" key="7">
    <source>
        <dbReference type="Proteomes" id="UP000282574"/>
    </source>
</evidence>
<evidence type="ECO:0000313" key="6">
    <source>
        <dbReference type="EMBL" id="RUT10864.1"/>
    </source>
</evidence>
<feature type="domain" description="Glycosyltransferase subfamily 4-like N-terminal" evidence="5">
    <location>
        <begin position="16"/>
        <end position="212"/>
    </location>
</feature>
<dbReference type="Proteomes" id="UP000282574">
    <property type="component" value="Unassembled WGS sequence"/>
</dbReference>
<dbReference type="RefSeq" id="WP_106168042.1">
    <property type="nucleotide sequence ID" value="NZ_JAVKZF010000007.1"/>
</dbReference>
<evidence type="ECO:0000256" key="2">
    <source>
        <dbReference type="ARBA" id="ARBA00022676"/>
    </source>
</evidence>
<dbReference type="InterPro" id="IPR001296">
    <property type="entry name" value="Glyco_trans_1"/>
</dbReference>
<dbReference type="Pfam" id="PF13439">
    <property type="entry name" value="Glyco_transf_4"/>
    <property type="match status" value="1"/>
</dbReference>
<dbReference type="GO" id="GO:0016757">
    <property type="term" value="F:glycosyltransferase activity"/>
    <property type="evidence" value="ECO:0007669"/>
    <property type="project" value="UniProtKB-KW"/>
</dbReference>
<sequence>MLKVAFIVNHFPLLSETFILNQITGLLERGHQVDIYTCTPGDLNKVHPDVEKYCLLERTYYLPEIPQNFLKRSLKAIGLLSINFTKAPRKLLRSLNGFKYGKSATSLRLFYAAIAGADKGAYDIVHCQFGTLSFWGMLFRTINAPQAKLVVSFRGYDISQFIQEHGDRIYDRTFVEADLFLPNCDFFKRRLLKLGCNEKKICVHYSGIDCDRFQYTPRYRHSHQKICIATIGRLVEKKGIEYSIRAVAKIVKSCPNLEYKIVGCGSLQTELEQLIQELELNNIVHLLGKKNRQEIIEVLQASHIFIAPSITARDGNQDAPVNVLKEAMAIGLPVISTYHGGIPELVEDCVSGFLVPERDAEAIASKLQYLIAHPEIWNIIGAAGRERVEKYFNMQNLNDELVDIYQKVSSEE</sequence>
<evidence type="ECO:0000256" key="1">
    <source>
        <dbReference type="ARBA" id="ARBA00009481"/>
    </source>
</evidence>
<gene>
    <name evidence="6" type="ORF">DSM107010_38680</name>
</gene>
<dbReference type="SUPFAM" id="SSF53756">
    <property type="entry name" value="UDP-Glycosyltransferase/glycogen phosphorylase"/>
    <property type="match status" value="1"/>
</dbReference>
<keyword evidence="3" id="KW-0808">Transferase</keyword>
<dbReference type="InterPro" id="IPR028098">
    <property type="entry name" value="Glyco_trans_4-like_N"/>
</dbReference>